<name>A0A401G281_9BACT</name>
<evidence type="ECO:0000256" key="4">
    <source>
        <dbReference type="ARBA" id="ARBA00021581"/>
    </source>
</evidence>
<feature type="transmembrane region" description="Helical" evidence="14">
    <location>
        <begin position="226"/>
        <end position="249"/>
    </location>
</feature>
<comment type="caution">
    <text evidence="15">The sequence shown here is derived from an EMBL/GenBank/DDBJ whole genome shotgun (WGS) entry which is preliminary data.</text>
</comment>
<comment type="miscellaneous">
    <text evidence="14">Bacitracin is thought to be involved in the inhibition of peptidoglycan synthesis by sequestering undecaprenyl diphosphate, thereby reducing the pool of lipid carrier available.</text>
</comment>
<evidence type="ECO:0000256" key="7">
    <source>
        <dbReference type="ARBA" id="ARBA00022801"/>
    </source>
</evidence>
<feature type="transmembrane region" description="Helical" evidence="14">
    <location>
        <begin position="95"/>
        <end position="113"/>
    </location>
</feature>
<dbReference type="HAMAP" id="MF_01006">
    <property type="entry name" value="Undec_diphosphatase"/>
    <property type="match status" value="1"/>
</dbReference>
<reference evidence="16" key="2">
    <citation type="submission" date="2019-01" db="EMBL/GenBank/DDBJ databases">
        <title>Genome sequence of Desulfonema ishimotonii strain Tokyo 01.</title>
        <authorList>
            <person name="Fukui M."/>
        </authorList>
    </citation>
    <scope>NUCLEOTIDE SEQUENCE [LARGE SCALE GENOMIC DNA]</scope>
    <source>
        <strain evidence="16">Tokyo 01</strain>
    </source>
</reference>
<keyword evidence="10 14" id="KW-0046">Antibiotic resistance</keyword>
<comment type="catalytic activity">
    <reaction evidence="13 14">
        <text>di-trans,octa-cis-undecaprenyl diphosphate + H2O = di-trans,octa-cis-undecaprenyl phosphate + phosphate + H(+)</text>
        <dbReference type="Rhea" id="RHEA:28094"/>
        <dbReference type="ChEBI" id="CHEBI:15377"/>
        <dbReference type="ChEBI" id="CHEBI:15378"/>
        <dbReference type="ChEBI" id="CHEBI:43474"/>
        <dbReference type="ChEBI" id="CHEBI:58405"/>
        <dbReference type="ChEBI" id="CHEBI:60392"/>
        <dbReference type="EC" id="3.6.1.27"/>
    </reaction>
</comment>
<evidence type="ECO:0000313" key="16">
    <source>
        <dbReference type="Proteomes" id="UP000288096"/>
    </source>
</evidence>
<comment type="similarity">
    <text evidence="2 14">Belongs to the UppP family.</text>
</comment>
<keyword evidence="14" id="KW-0573">Peptidoglycan synthesis</keyword>
<keyword evidence="6 14" id="KW-0812">Transmembrane</keyword>
<keyword evidence="5 14" id="KW-1003">Cell membrane</keyword>
<accession>A0A401G281</accession>
<feature type="transmembrane region" description="Helical" evidence="14">
    <location>
        <begin position="151"/>
        <end position="174"/>
    </location>
</feature>
<evidence type="ECO:0000256" key="10">
    <source>
        <dbReference type="ARBA" id="ARBA00023251"/>
    </source>
</evidence>
<comment type="function">
    <text evidence="14">Catalyzes the dephosphorylation of undecaprenyl diphosphate (UPP). Confers resistance to bacitracin.</text>
</comment>
<dbReference type="GO" id="GO:0050380">
    <property type="term" value="F:undecaprenyl-diphosphatase activity"/>
    <property type="evidence" value="ECO:0007669"/>
    <property type="project" value="UniProtKB-UniRule"/>
</dbReference>
<evidence type="ECO:0000256" key="5">
    <source>
        <dbReference type="ARBA" id="ARBA00022475"/>
    </source>
</evidence>
<evidence type="ECO:0000313" key="15">
    <source>
        <dbReference type="EMBL" id="GBC63330.1"/>
    </source>
</evidence>
<dbReference type="OrthoDB" id="9808289at2"/>
<keyword evidence="16" id="KW-1185">Reference proteome</keyword>
<dbReference type="GO" id="GO:0005886">
    <property type="term" value="C:plasma membrane"/>
    <property type="evidence" value="ECO:0007669"/>
    <property type="project" value="UniProtKB-SubCell"/>
</dbReference>
<organism evidence="15 16">
    <name type="scientific">Desulfonema ishimotonii</name>
    <dbReference type="NCBI Taxonomy" id="45657"/>
    <lineage>
        <taxon>Bacteria</taxon>
        <taxon>Pseudomonadati</taxon>
        <taxon>Thermodesulfobacteriota</taxon>
        <taxon>Desulfobacteria</taxon>
        <taxon>Desulfobacterales</taxon>
        <taxon>Desulfococcaceae</taxon>
        <taxon>Desulfonema</taxon>
    </lineage>
</organism>
<dbReference type="InterPro" id="IPR003824">
    <property type="entry name" value="UppP"/>
</dbReference>
<keyword evidence="14" id="KW-0133">Cell shape</keyword>
<dbReference type="GO" id="GO:0009252">
    <property type="term" value="P:peptidoglycan biosynthetic process"/>
    <property type="evidence" value="ECO:0007669"/>
    <property type="project" value="UniProtKB-KW"/>
</dbReference>
<evidence type="ECO:0000256" key="2">
    <source>
        <dbReference type="ARBA" id="ARBA00010621"/>
    </source>
</evidence>
<evidence type="ECO:0000256" key="13">
    <source>
        <dbReference type="ARBA" id="ARBA00047594"/>
    </source>
</evidence>
<evidence type="ECO:0000256" key="6">
    <source>
        <dbReference type="ARBA" id="ARBA00022692"/>
    </source>
</evidence>
<feature type="transmembrane region" description="Helical" evidence="14">
    <location>
        <begin position="41"/>
        <end position="60"/>
    </location>
</feature>
<evidence type="ECO:0000256" key="1">
    <source>
        <dbReference type="ARBA" id="ARBA00004651"/>
    </source>
</evidence>
<dbReference type="EMBL" id="BEXT01000001">
    <property type="protein sequence ID" value="GBC63330.1"/>
    <property type="molecule type" value="Genomic_DNA"/>
</dbReference>
<dbReference type="PANTHER" id="PTHR30622:SF2">
    <property type="entry name" value="UNDECAPRENYL-DIPHOSPHATASE"/>
    <property type="match status" value="1"/>
</dbReference>
<keyword evidence="7 14" id="KW-0378">Hydrolase</keyword>
<dbReference type="Pfam" id="PF02673">
    <property type="entry name" value="BacA"/>
    <property type="match status" value="1"/>
</dbReference>
<gene>
    <name evidence="14" type="primary">uppP</name>
    <name evidence="15" type="ORF">DENIS_4324</name>
</gene>
<evidence type="ECO:0000256" key="12">
    <source>
        <dbReference type="ARBA" id="ARBA00032932"/>
    </source>
</evidence>
<dbReference type="EC" id="3.6.1.27" evidence="3 14"/>
<evidence type="ECO:0000256" key="3">
    <source>
        <dbReference type="ARBA" id="ARBA00012374"/>
    </source>
</evidence>
<evidence type="ECO:0000256" key="11">
    <source>
        <dbReference type="ARBA" id="ARBA00032707"/>
    </source>
</evidence>
<comment type="subcellular location">
    <subcellularLocation>
        <location evidence="1 14">Cell membrane</location>
        <topology evidence="1 14">Multi-pass membrane protein</topology>
    </subcellularLocation>
</comment>
<dbReference type="AlphaFoldDB" id="A0A401G281"/>
<keyword evidence="14" id="KW-0961">Cell wall biogenesis/degradation</keyword>
<dbReference type="GO" id="GO:0008360">
    <property type="term" value="P:regulation of cell shape"/>
    <property type="evidence" value="ECO:0007669"/>
    <property type="project" value="UniProtKB-KW"/>
</dbReference>
<sequence>MEPIQAIVLGIVQGLTEFLPVSSSGHLVLFQQLFGLREAEIFFDISVHMGTLVAVIIFFWRDIGRIIFSLCRFTGQLARKEATVGQARNDSEVRIALLIIAGSVPTAIIGLMFHEIADVLFSSVPLVGGMLILTGFLLWGTRRLNRQGAGVGDFSVRSALIIGTVQGLAILPGISRSGSTIATGLFLGLDKELAARYSFLLSVPAIVGAQILSLKNLAGHGALPDMPVLLGTLTAFIVGYGALALLVYIVKKGQMHTFAPYCWLVGAVTLIVGW</sequence>
<dbReference type="GO" id="GO:0071555">
    <property type="term" value="P:cell wall organization"/>
    <property type="evidence" value="ECO:0007669"/>
    <property type="project" value="UniProtKB-KW"/>
</dbReference>
<dbReference type="PANTHER" id="PTHR30622">
    <property type="entry name" value="UNDECAPRENYL-DIPHOSPHATASE"/>
    <property type="match status" value="1"/>
</dbReference>
<evidence type="ECO:0000256" key="14">
    <source>
        <dbReference type="HAMAP-Rule" id="MF_01006"/>
    </source>
</evidence>
<keyword evidence="9 14" id="KW-0472">Membrane</keyword>
<reference evidence="16" key="1">
    <citation type="submission" date="2017-11" db="EMBL/GenBank/DDBJ databases">
        <authorList>
            <person name="Watanabe M."/>
            <person name="Kojima H."/>
        </authorList>
    </citation>
    <scope>NUCLEOTIDE SEQUENCE [LARGE SCALE GENOMIC DNA]</scope>
    <source>
        <strain evidence="16">Tokyo 01</strain>
    </source>
</reference>
<feature type="transmembrane region" description="Helical" evidence="14">
    <location>
        <begin position="119"/>
        <end position="139"/>
    </location>
</feature>
<dbReference type="Proteomes" id="UP000288096">
    <property type="component" value="Unassembled WGS sequence"/>
</dbReference>
<dbReference type="GO" id="GO:0046677">
    <property type="term" value="P:response to antibiotic"/>
    <property type="evidence" value="ECO:0007669"/>
    <property type="project" value="UniProtKB-UniRule"/>
</dbReference>
<proteinExistence type="inferred from homology"/>
<keyword evidence="8 14" id="KW-1133">Transmembrane helix</keyword>
<evidence type="ECO:0000256" key="8">
    <source>
        <dbReference type="ARBA" id="ARBA00022989"/>
    </source>
</evidence>
<evidence type="ECO:0000256" key="9">
    <source>
        <dbReference type="ARBA" id="ARBA00023136"/>
    </source>
</evidence>
<dbReference type="RefSeq" id="WP_124330412.1">
    <property type="nucleotide sequence ID" value="NZ_BEXT01000001.1"/>
</dbReference>
<protein>
    <recommendedName>
        <fullName evidence="4 14">Undecaprenyl-diphosphatase</fullName>
        <ecNumber evidence="3 14">3.6.1.27</ecNumber>
    </recommendedName>
    <alternativeName>
        <fullName evidence="12 14">Bacitracin resistance protein</fullName>
    </alternativeName>
    <alternativeName>
        <fullName evidence="11 14">Undecaprenyl pyrophosphate phosphatase</fullName>
    </alternativeName>
</protein>